<sequence>MKNNFHKKIFKVLFDMFLFDLKGGKDGNPSDLGTIFNETRKKHNKPVEPEEIEKHAQIKEIVKAEPSLPSIEIVEKYWGPQNRSHVVCFGGGVKSKDMKGGTSSKTKLLPALRSTREDNKSLIEENKSLNDRWSTLEDDMEKIRKMQEFFAAQQSHIPRTTSPVSTE</sequence>
<proteinExistence type="predicted"/>
<dbReference type="Gramene" id="PHT86708">
    <property type="protein sequence ID" value="PHT86708"/>
    <property type="gene ID" value="T459_08814"/>
</dbReference>
<accession>A0A2G2ZXM1</accession>
<dbReference type="EMBL" id="AYRZ02000003">
    <property type="protein sequence ID" value="PHT86708.1"/>
    <property type="molecule type" value="Genomic_DNA"/>
</dbReference>
<protein>
    <submittedName>
        <fullName evidence="1">Uncharacterized protein</fullName>
    </submittedName>
</protein>
<keyword evidence="2" id="KW-1185">Reference proteome</keyword>
<dbReference type="AlphaFoldDB" id="A0A2G2ZXM1"/>
<dbReference type="PANTHER" id="PTHR33499:SF26">
    <property type="entry name" value="DUF4216 DOMAIN-CONTAINING PROTEIN"/>
    <property type="match status" value="1"/>
</dbReference>
<dbReference type="Proteomes" id="UP000222542">
    <property type="component" value="Unassembled WGS sequence"/>
</dbReference>
<dbReference type="PANTHER" id="PTHR33499">
    <property type="entry name" value="OS12G0282400 PROTEIN-RELATED"/>
    <property type="match status" value="1"/>
</dbReference>
<comment type="caution">
    <text evidence="1">The sequence shown here is derived from an EMBL/GenBank/DDBJ whole genome shotgun (WGS) entry which is preliminary data.</text>
</comment>
<gene>
    <name evidence="1" type="ORF">T459_08814</name>
</gene>
<evidence type="ECO:0000313" key="1">
    <source>
        <dbReference type="EMBL" id="PHT86708.1"/>
    </source>
</evidence>
<organism evidence="1 2">
    <name type="scientific">Capsicum annuum</name>
    <name type="common">Capsicum pepper</name>
    <dbReference type="NCBI Taxonomy" id="4072"/>
    <lineage>
        <taxon>Eukaryota</taxon>
        <taxon>Viridiplantae</taxon>
        <taxon>Streptophyta</taxon>
        <taxon>Embryophyta</taxon>
        <taxon>Tracheophyta</taxon>
        <taxon>Spermatophyta</taxon>
        <taxon>Magnoliopsida</taxon>
        <taxon>eudicotyledons</taxon>
        <taxon>Gunneridae</taxon>
        <taxon>Pentapetalae</taxon>
        <taxon>asterids</taxon>
        <taxon>lamiids</taxon>
        <taxon>Solanales</taxon>
        <taxon>Solanaceae</taxon>
        <taxon>Solanoideae</taxon>
        <taxon>Capsiceae</taxon>
        <taxon>Capsicum</taxon>
    </lineage>
</organism>
<name>A0A2G2ZXM1_CAPAN</name>
<dbReference type="OMA" id="ACKICSI"/>
<evidence type="ECO:0000313" key="2">
    <source>
        <dbReference type="Proteomes" id="UP000222542"/>
    </source>
</evidence>
<reference evidence="1 2" key="2">
    <citation type="journal article" date="2017" name="Genome Biol.">
        <title>New reference genome sequences of hot pepper reveal the massive evolution of plant disease-resistance genes by retroduplication.</title>
        <authorList>
            <person name="Kim S."/>
            <person name="Park J."/>
            <person name="Yeom S.I."/>
            <person name="Kim Y.M."/>
            <person name="Seo E."/>
            <person name="Kim K.T."/>
            <person name="Kim M.S."/>
            <person name="Lee J.M."/>
            <person name="Cheong K."/>
            <person name="Shin H.S."/>
            <person name="Kim S.B."/>
            <person name="Han K."/>
            <person name="Lee J."/>
            <person name="Park M."/>
            <person name="Lee H.A."/>
            <person name="Lee H.Y."/>
            <person name="Lee Y."/>
            <person name="Oh S."/>
            <person name="Lee J.H."/>
            <person name="Choi E."/>
            <person name="Choi E."/>
            <person name="Lee S.E."/>
            <person name="Jeon J."/>
            <person name="Kim H."/>
            <person name="Choi G."/>
            <person name="Song H."/>
            <person name="Lee J."/>
            <person name="Lee S.C."/>
            <person name="Kwon J.K."/>
            <person name="Lee H.Y."/>
            <person name="Koo N."/>
            <person name="Hong Y."/>
            <person name="Kim R.W."/>
            <person name="Kang W.H."/>
            <person name="Huh J.H."/>
            <person name="Kang B.C."/>
            <person name="Yang T.J."/>
            <person name="Lee Y.H."/>
            <person name="Bennetzen J.L."/>
            <person name="Choi D."/>
        </authorList>
    </citation>
    <scope>NUCLEOTIDE SEQUENCE [LARGE SCALE GENOMIC DNA]</scope>
    <source>
        <strain evidence="2">cv. CM334</strain>
    </source>
</reference>
<reference evidence="1 2" key="1">
    <citation type="journal article" date="2014" name="Nat. Genet.">
        <title>Genome sequence of the hot pepper provides insights into the evolution of pungency in Capsicum species.</title>
        <authorList>
            <person name="Kim S."/>
            <person name="Park M."/>
            <person name="Yeom S.I."/>
            <person name="Kim Y.M."/>
            <person name="Lee J.M."/>
            <person name="Lee H.A."/>
            <person name="Seo E."/>
            <person name="Choi J."/>
            <person name="Cheong K."/>
            <person name="Kim K.T."/>
            <person name="Jung K."/>
            <person name="Lee G.W."/>
            <person name="Oh S.K."/>
            <person name="Bae C."/>
            <person name="Kim S.B."/>
            <person name="Lee H.Y."/>
            <person name="Kim S.Y."/>
            <person name="Kim M.S."/>
            <person name="Kang B.C."/>
            <person name="Jo Y.D."/>
            <person name="Yang H.B."/>
            <person name="Jeong H.J."/>
            <person name="Kang W.H."/>
            <person name="Kwon J.K."/>
            <person name="Shin C."/>
            <person name="Lim J.Y."/>
            <person name="Park J.H."/>
            <person name="Huh J.H."/>
            <person name="Kim J.S."/>
            <person name="Kim B.D."/>
            <person name="Cohen O."/>
            <person name="Paran I."/>
            <person name="Suh M.C."/>
            <person name="Lee S.B."/>
            <person name="Kim Y.K."/>
            <person name="Shin Y."/>
            <person name="Noh S.J."/>
            <person name="Park J."/>
            <person name="Seo Y.S."/>
            <person name="Kwon S.Y."/>
            <person name="Kim H.A."/>
            <person name="Park J.M."/>
            <person name="Kim H.J."/>
            <person name="Choi S.B."/>
            <person name="Bosland P.W."/>
            <person name="Reeves G."/>
            <person name="Jo S.H."/>
            <person name="Lee B.W."/>
            <person name="Cho H.T."/>
            <person name="Choi H.S."/>
            <person name="Lee M.S."/>
            <person name="Yu Y."/>
            <person name="Do Choi Y."/>
            <person name="Park B.S."/>
            <person name="van Deynze A."/>
            <person name="Ashrafi H."/>
            <person name="Hill T."/>
            <person name="Kim W.T."/>
            <person name="Pai H.S."/>
            <person name="Ahn H.K."/>
            <person name="Yeam I."/>
            <person name="Giovannoni J.J."/>
            <person name="Rose J.K."/>
            <person name="Sorensen I."/>
            <person name="Lee S.J."/>
            <person name="Kim R.W."/>
            <person name="Choi I.Y."/>
            <person name="Choi B.S."/>
            <person name="Lim J.S."/>
            <person name="Lee Y.H."/>
            <person name="Choi D."/>
        </authorList>
    </citation>
    <scope>NUCLEOTIDE SEQUENCE [LARGE SCALE GENOMIC DNA]</scope>
    <source>
        <strain evidence="2">cv. CM334</strain>
    </source>
</reference>